<dbReference type="GO" id="GO:0005524">
    <property type="term" value="F:ATP binding"/>
    <property type="evidence" value="ECO:0007669"/>
    <property type="project" value="UniProtKB-UniRule"/>
</dbReference>
<evidence type="ECO:0000313" key="13">
    <source>
        <dbReference type="Proteomes" id="UP000236394"/>
    </source>
</evidence>
<dbReference type="InterPro" id="IPR041471">
    <property type="entry name" value="UvrB_inter"/>
</dbReference>
<dbReference type="SUPFAM" id="SSF143517">
    <property type="entry name" value="TRCF domain-like"/>
    <property type="match status" value="1"/>
</dbReference>
<evidence type="ECO:0000256" key="9">
    <source>
        <dbReference type="HAMAP-Rule" id="MF_00969"/>
    </source>
</evidence>
<dbReference type="InterPro" id="IPR014001">
    <property type="entry name" value="Helicase_ATP-bd"/>
</dbReference>
<evidence type="ECO:0000256" key="3">
    <source>
        <dbReference type="ARBA" id="ARBA00022763"/>
    </source>
</evidence>
<dbReference type="GO" id="GO:0005737">
    <property type="term" value="C:cytoplasm"/>
    <property type="evidence" value="ECO:0007669"/>
    <property type="project" value="UniProtKB-SubCell"/>
</dbReference>
<dbReference type="GO" id="GO:0000716">
    <property type="term" value="P:transcription-coupled nucleotide-excision repair, DNA damage recognition"/>
    <property type="evidence" value="ECO:0007669"/>
    <property type="project" value="UniProtKB-UniRule"/>
</dbReference>
<dbReference type="GO" id="GO:0003684">
    <property type="term" value="F:damaged DNA binding"/>
    <property type="evidence" value="ECO:0007669"/>
    <property type="project" value="InterPro"/>
</dbReference>
<dbReference type="PANTHER" id="PTHR47964:SF1">
    <property type="entry name" value="ATP-DEPENDENT DNA HELICASE HOMOLOG RECG, CHLOROPLASTIC"/>
    <property type="match status" value="1"/>
</dbReference>
<keyword evidence="1 9" id="KW-0963">Cytoplasm</keyword>
<name>A0A2J8B1T3_9FIRM</name>
<dbReference type="SUPFAM" id="SSF52540">
    <property type="entry name" value="P-loop containing nucleoside triphosphate hydrolases"/>
    <property type="match status" value="4"/>
</dbReference>
<evidence type="ECO:0000256" key="7">
    <source>
        <dbReference type="ARBA" id="ARBA00023125"/>
    </source>
</evidence>
<evidence type="ECO:0000313" key="12">
    <source>
        <dbReference type="EMBL" id="PNH18728.1"/>
    </source>
</evidence>
<evidence type="ECO:0000256" key="5">
    <source>
        <dbReference type="ARBA" id="ARBA00022806"/>
    </source>
</evidence>
<dbReference type="CDD" id="cd17991">
    <property type="entry name" value="DEXHc_TRCF"/>
    <property type="match status" value="1"/>
</dbReference>
<keyword evidence="2 9" id="KW-0547">Nucleotide-binding</keyword>
<evidence type="ECO:0000256" key="2">
    <source>
        <dbReference type="ARBA" id="ARBA00022741"/>
    </source>
</evidence>
<comment type="similarity">
    <text evidence="9">In the C-terminal section; belongs to the helicase family. RecG subfamily.</text>
</comment>
<dbReference type="Pfam" id="PF02559">
    <property type="entry name" value="CarD_TRCF_RID"/>
    <property type="match status" value="1"/>
</dbReference>
<dbReference type="GO" id="GO:0003678">
    <property type="term" value="F:DNA helicase activity"/>
    <property type="evidence" value="ECO:0007669"/>
    <property type="project" value="TreeGrafter"/>
</dbReference>
<dbReference type="SMART" id="SM00490">
    <property type="entry name" value="HELICc"/>
    <property type="match status" value="1"/>
</dbReference>
<dbReference type="InterPro" id="IPR001650">
    <property type="entry name" value="Helicase_C-like"/>
</dbReference>
<dbReference type="Proteomes" id="UP000236394">
    <property type="component" value="Unassembled WGS sequence"/>
</dbReference>
<dbReference type="AlphaFoldDB" id="A0A2J8B1T3"/>
<dbReference type="SMART" id="SM00487">
    <property type="entry name" value="DEXDc"/>
    <property type="match status" value="1"/>
</dbReference>
<keyword evidence="8 9" id="KW-0234">DNA repair</keyword>
<dbReference type="SMART" id="SM00982">
    <property type="entry name" value="TRCF"/>
    <property type="match status" value="1"/>
</dbReference>
<evidence type="ECO:0000256" key="1">
    <source>
        <dbReference type="ARBA" id="ARBA00022490"/>
    </source>
</evidence>
<organism evidence="12 13">
    <name type="scientific">Mageeibacillus indolicus</name>
    <dbReference type="NCBI Taxonomy" id="884684"/>
    <lineage>
        <taxon>Bacteria</taxon>
        <taxon>Bacillati</taxon>
        <taxon>Bacillota</taxon>
        <taxon>Clostridia</taxon>
        <taxon>Eubacteriales</taxon>
        <taxon>Oscillospiraceae</taxon>
        <taxon>Mageeibacillus</taxon>
    </lineage>
</organism>
<comment type="function">
    <text evidence="9">Couples transcription and DNA repair by recognizing RNA polymerase (RNAP) stalled at DNA lesions. Mediates ATP-dependent release of RNAP and its truncated transcript from the DNA, and recruitment of nucleotide excision repair machinery to the damaged site.</text>
</comment>
<comment type="similarity">
    <text evidence="9">In the N-terminal section; belongs to the UvrB family.</text>
</comment>
<dbReference type="Gene3D" id="2.40.10.170">
    <property type="match status" value="1"/>
</dbReference>
<keyword evidence="4 9" id="KW-0378">Hydrolase</keyword>
<dbReference type="Gene3D" id="3.90.1150.50">
    <property type="entry name" value="Transcription-repair-coupling factor, D7 domain"/>
    <property type="match status" value="1"/>
</dbReference>
<dbReference type="Gene3D" id="3.40.50.11180">
    <property type="match status" value="1"/>
</dbReference>
<dbReference type="PROSITE" id="PS51194">
    <property type="entry name" value="HELICASE_CTER"/>
    <property type="match status" value="1"/>
</dbReference>
<dbReference type="EC" id="3.6.4.-" evidence="9"/>
<dbReference type="InterPro" id="IPR027417">
    <property type="entry name" value="P-loop_NTPase"/>
</dbReference>
<comment type="subcellular location">
    <subcellularLocation>
        <location evidence="9">Cytoplasm</location>
    </subcellularLocation>
</comment>
<feature type="domain" description="Helicase ATP-binding" evidence="10">
    <location>
        <begin position="697"/>
        <end position="858"/>
    </location>
</feature>
<dbReference type="HAMAP" id="MF_00969">
    <property type="entry name" value="TRCF"/>
    <property type="match status" value="1"/>
</dbReference>
<reference evidence="13" key="1">
    <citation type="submission" date="2017-04" db="EMBL/GenBank/DDBJ databases">
        <authorList>
            <person name="Bumgarner R.E."/>
            <person name="Fredricks D.N."/>
            <person name="Srinivasan S."/>
        </authorList>
    </citation>
    <scope>NUCLEOTIDE SEQUENCE [LARGE SCALE GENOMIC DNA]</scope>
    <source>
        <strain evidence="13">KA00405</strain>
    </source>
</reference>
<dbReference type="SUPFAM" id="SSF141259">
    <property type="entry name" value="CarD-like"/>
    <property type="match status" value="1"/>
</dbReference>
<dbReference type="GO" id="GO:0016787">
    <property type="term" value="F:hydrolase activity"/>
    <property type="evidence" value="ECO:0007669"/>
    <property type="project" value="UniProtKB-KW"/>
</dbReference>
<evidence type="ECO:0000259" key="11">
    <source>
        <dbReference type="PROSITE" id="PS51194"/>
    </source>
</evidence>
<dbReference type="RefSeq" id="WP_102892432.1">
    <property type="nucleotide sequence ID" value="NZ_NBZD01000002.1"/>
</dbReference>
<dbReference type="InterPro" id="IPR003711">
    <property type="entry name" value="CarD-like/TRCF_RID"/>
</dbReference>
<dbReference type="InterPro" id="IPR005118">
    <property type="entry name" value="TRCF_C"/>
</dbReference>
<keyword evidence="5" id="KW-0347">Helicase</keyword>
<dbReference type="GO" id="GO:0006355">
    <property type="term" value="P:regulation of DNA-templated transcription"/>
    <property type="evidence" value="ECO:0007669"/>
    <property type="project" value="UniProtKB-UniRule"/>
</dbReference>
<dbReference type="Pfam" id="PF17757">
    <property type="entry name" value="UvrB_inter"/>
    <property type="match status" value="1"/>
</dbReference>
<dbReference type="Gene3D" id="3.40.50.300">
    <property type="entry name" value="P-loop containing nucleotide triphosphate hydrolases"/>
    <property type="match status" value="2"/>
</dbReference>
<keyword evidence="3 9" id="KW-0227">DNA damage</keyword>
<feature type="domain" description="Helicase C-terminal" evidence="11">
    <location>
        <begin position="883"/>
        <end position="1033"/>
    </location>
</feature>
<sequence>MTNIDTFLARAGRDKNFVALTEAVETTAGACGRHINVTGLSPTQKSYIVAALTDHFSNRQDAATNSQAVKQKAGQVRGWTAERGEETSRNLGAAMCLIEPDELQIRETQAALQPLLPDLQILRPREINLINADAGSRRQEQDRLLTLAGLLTGRVRHVLISATALLQRLPDPDFLRRHLLILQGTERIQPETLEHFLLAAGYEKVSQAEAFGQFSRRGDIVDVVPPDLRQSKPDCGLRISFFDDEIDSFTYYSLISQRSVGNCRKSVLISPVKEVLLDVDRLDAGSCADSLADSNINAENLAAKIDAAGKREILSLKENNASAKVTAELNKSLAADIAKLTEGLTTAPADKWLSLIYPEDTMFWDYWQETPGPKLPVVLDEPLRLTKALDTAQAAWQERIKEGFLKGQNFLTAGLAQYTRLDCMRRLDKEMNVITLAVIGGANGFPAIAEFVIRGRESDSYCGKDAKLTADLKDPSFPPCTLCAVGEVRRQKLADLLRTEGVTTEQAKIIDLPLPRGFVYPAADMWVLGEQEIFAGKAKRRRNRGSTTGVALDLFSDLRPGDLVVHDIHGIGIYKGLRSVEVDGVRRDYIWLSYANNDELYLPMEALDQLQKYIGVSEQQNPKLSRLGGTDWQKLKNKARDSVKKLAFDLVKLYAERRKIKGYKFPPETTWEREFAESFPFEETDDQLRCIKEVSADMESDKVMDRLLCGDVGFGKTEVAFRALFKAVMGGKQAALLAPTTVLAQQHYENFMNRINGFPIRVGLLSRFANDAMQHKTLSGLATGNIDVVIGTHRLLSKDVKFKKLGLLIIDEEQRFGVEHKEKLKVNYQGVDVLTLSATPIPRTLHMALSGIRDISVIEEAPLDRRSVLTYVMEYDPAIVIDAINREFSRHGQVFYLYNNTAGIDAKVNELQEALPGARIAAGHGKMSEKQLEQVINDFYAGETDILVCTTIIESGIDMPNVNTLIVENADRLGLAQLYQLRGRVGRSGRQAYAYITYRRDKVLTEVAEKRLTAIRDFTELGSGFKIAMKDLEVRGAGNILGGEQHGQMAAVGYDMYCRMLDEEIAKVETELNGEAGSKPKNSLPAVETIVDIPVDAYLPREFIADEGQRMDMYKRLTAIESDRDYHDVIDELLDRFGELPPEVTVLAAISYIRHMASKAGIERVSRQDDRIIMRLPAGQKVNMPLIAAIMAQQSYSGEMNFAAGAKPYIEYRIGALKPAEAVEKLRKLFMNAEKAFNDQK</sequence>
<accession>A0A2J8B1T3</accession>
<evidence type="ECO:0000259" key="10">
    <source>
        <dbReference type="PROSITE" id="PS51192"/>
    </source>
</evidence>
<evidence type="ECO:0000256" key="8">
    <source>
        <dbReference type="ARBA" id="ARBA00023204"/>
    </source>
</evidence>
<gene>
    <name evidence="9" type="primary">mfd</name>
    <name evidence="12" type="ORF">B7R76_04000</name>
</gene>
<evidence type="ECO:0000256" key="4">
    <source>
        <dbReference type="ARBA" id="ARBA00022801"/>
    </source>
</evidence>
<dbReference type="PROSITE" id="PS51192">
    <property type="entry name" value="HELICASE_ATP_BIND_1"/>
    <property type="match status" value="1"/>
</dbReference>
<evidence type="ECO:0000256" key="6">
    <source>
        <dbReference type="ARBA" id="ARBA00022840"/>
    </source>
</evidence>
<dbReference type="NCBIfam" id="TIGR00580">
    <property type="entry name" value="mfd"/>
    <property type="match status" value="1"/>
</dbReference>
<comment type="caution">
    <text evidence="12">The sequence shown here is derived from an EMBL/GenBank/DDBJ whole genome shotgun (WGS) entry which is preliminary data.</text>
</comment>
<protein>
    <recommendedName>
        <fullName evidence="9">Transcription-repair-coupling factor</fullName>
        <shortName evidence="9">TRCF</shortName>
        <ecNumber evidence="9">3.6.4.-</ecNumber>
    </recommendedName>
</protein>
<dbReference type="InterPro" id="IPR011545">
    <property type="entry name" value="DEAD/DEAH_box_helicase_dom"/>
</dbReference>
<dbReference type="InterPro" id="IPR036101">
    <property type="entry name" value="CarD-like/TRCF_RID_sf"/>
</dbReference>
<keyword evidence="7 9" id="KW-0238">DNA-binding</keyword>
<dbReference type="EMBL" id="NBZD01000002">
    <property type="protein sequence ID" value="PNH18728.1"/>
    <property type="molecule type" value="Genomic_DNA"/>
</dbReference>
<keyword evidence="6 9" id="KW-0067">ATP-binding</keyword>
<dbReference type="InterPro" id="IPR037235">
    <property type="entry name" value="TRCF-like_C_D7"/>
</dbReference>
<dbReference type="Pfam" id="PF03461">
    <property type="entry name" value="TRCF"/>
    <property type="match status" value="1"/>
</dbReference>
<proteinExistence type="inferred from homology"/>
<dbReference type="Pfam" id="PF00271">
    <property type="entry name" value="Helicase_C"/>
    <property type="match status" value="1"/>
</dbReference>
<dbReference type="InterPro" id="IPR047112">
    <property type="entry name" value="RecG/Mfd"/>
</dbReference>
<dbReference type="Gene3D" id="3.30.2060.10">
    <property type="entry name" value="Penicillin-binding protein 1b domain"/>
    <property type="match status" value="1"/>
</dbReference>
<dbReference type="InterPro" id="IPR004576">
    <property type="entry name" value="Mfd"/>
</dbReference>
<dbReference type="SMART" id="SM01058">
    <property type="entry name" value="CarD_TRCF"/>
    <property type="match status" value="1"/>
</dbReference>
<dbReference type="PANTHER" id="PTHR47964">
    <property type="entry name" value="ATP-DEPENDENT DNA HELICASE HOMOLOG RECG, CHLOROPLASTIC"/>
    <property type="match status" value="1"/>
</dbReference>
<dbReference type="Pfam" id="PF00270">
    <property type="entry name" value="DEAD"/>
    <property type="match status" value="1"/>
</dbReference>